<dbReference type="STRING" id="4232.A0A251SVU1"/>
<dbReference type="GO" id="GO:0005524">
    <property type="term" value="F:ATP binding"/>
    <property type="evidence" value="ECO:0007669"/>
    <property type="project" value="UniProtKB-KW"/>
</dbReference>
<dbReference type="Proteomes" id="UP000215914">
    <property type="component" value="Chromosome 13"/>
</dbReference>
<keyword evidence="13" id="KW-0066">ATP synthesis</keyword>
<keyword evidence="4" id="KW-0813">Transport</keyword>
<dbReference type="InParanoid" id="A0A251SVU1"/>
<keyword evidence="18" id="KW-1185">Reference proteome</keyword>
<evidence type="ECO:0000256" key="11">
    <source>
        <dbReference type="ARBA" id="ARBA00023136"/>
    </source>
</evidence>
<dbReference type="EMBL" id="CM007902">
    <property type="protein sequence ID" value="OTG02376.1"/>
    <property type="molecule type" value="Genomic_DNA"/>
</dbReference>
<accession>A0A251SVU1</accession>
<evidence type="ECO:0000256" key="9">
    <source>
        <dbReference type="ARBA" id="ARBA00022967"/>
    </source>
</evidence>
<dbReference type="Gene3D" id="3.40.50.300">
    <property type="entry name" value="P-loop containing nucleotide triphosphate hydrolases"/>
    <property type="match status" value="1"/>
</dbReference>
<dbReference type="CDD" id="cd18115">
    <property type="entry name" value="ATP-synt_F1_beta_N"/>
    <property type="match status" value="1"/>
</dbReference>
<dbReference type="SUPFAM" id="SSF50615">
    <property type="entry name" value="N-terminal domain of alpha and beta subunits of F1 ATP synthase"/>
    <property type="match status" value="1"/>
</dbReference>
<reference evidence="16" key="3">
    <citation type="submission" date="2020-06" db="EMBL/GenBank/DDBJ databases">
        <title>Helianthus annuus Genome sequencing and assembly Release 2.</title>
        <authorList>
            <person name="Gouzy J."/>
            <person name="Langlade N."/>
            <person name="Munos S."/>
        </authorList>
    </citation>
    <scope>NUCLEOTIDE SEQUENCE</scope>
    <source>
        <tissue evidence="16">Leaves</tissue>
    </source>
</reference>
<dbReference type="InterPro" id="IPR004100">
    <property type="entry name" value="ATPase_F1/V1/A1_a/bsu_N"/>
</dbReference>
<evidence type="ECO:0000256" key="3">
    <source>
        <dbReference type="ARBA" id="ARBA00012473"/>
    </source>
</evidence>
<keyword evidence="8" id="KW-0067">ATP-binding</keyword>
<evidence type="ECO:0000256" key="8">
    <source>
        <dbReference type="ARBA" id="ARBA00022840"/>
    </source>
</evidence>
<evidence type="ECO:0000256" key="10">
    <source>
        <dbReference type="ARBA" id="ARBA00023065"/>
    </source>
</evidence>
<dbReference type="PANTHER" id="PTHR15184">
    <property type="entry name" value="ATP SYNTHASE"/>
    <property type="match status" value="1"/>
</dbReference>
<keyword evidence="6" id="KW-0547">Nucleotide-binding</keyword>
<dbReference type="InterPro" id="IPR036121">
    <property type="entry name" value="ATPase_F1/V1/A1_a/bsu_N_sf"/>
</dbReference>
<reference evidence="17" key="2">
    <citation type="submission" date="2017-02" db="EMBL/GenBank/DDBJ databases">
        <title>Sunflower complete genome.</title>
        <authorList>
            <person name="Langlade N."/>
            <person name="Munos S."/>
        </authorList>
    </citation>
    <scope>NUCLEOTIDE SEQUENCE [LARGE SCALE GENOMIC DNA]</scope>
    <source>
        <tissue evidence="17">Leaves</tissue>
    </source>
</reference>
<proteinExistence type="inferred from homology"/>
<evidence type="ECO:0000259" key="15">
    <source>
        <dbReference type="Pfam" id="PF02874"/>
    </source>
</evidence>
<dbReference type="Pfam" id="PF02874">
    <property type="entry name" value="ATP-synt_ab_N"/>
    <property type="match status" value="1"/>
</dbReference>
<dbReference type="InterPro" id="IPR050053">
    <property type="entry name" value="ATPase_alpha/beta_chains"/>
</dbReference>
<evidence type="ECO:0000256" key="5">
    <source>
        <dbReference type="ARBA" id="ARBA00022640"/>
    </source>
</evidence>
<evidence type="ECO:0000256" key="14">
    <source>
        <dbReference type="ARBA" id="ARBA00048383"/>
    </source>
</evidence>
<evidence type="ECO:0000256" key="12">
    <source>
        <dbReference type="ARBA" id="ARBA00023196"/>
    </source>
</evidence>
<dbReference type="SUPFAM" id="SSF52540">
    <property type="entry name" value="P-loop containing nucleoside triphosphate hydrolases"/>
    <property type="match status" value="1"/>
</dbReference>
<organism evidence="17 18">
    <name type="scientific">Helianthus annuus</name>
    <name type="common">Common sunflower</name>
    <dbReference type="NCBI Taxonomy" id="4232"/>
    <lineage>
        <taxon>Eukaryota</taxon>
        <taxon>Viridiplantae</taxon>
        <taxon>Streptophyta</taxon>
        <taxon>Embryophyta</taxon>
        <taxon>Tracheophyta</taxon>
        <taxon>Spermatophyta</taxon>
        <taxon>Magnoliopsida</taxon>
        <taxon>eudicotyledons</taxon>
        <taxon>Gunneridae</taxon>
        <taxon>Pentapetalae</taxon>
        <taxon>asterids</taxon>
        <taxon>campanulids</taxon>
        <taxon>Asterales</taxon>
        <taxon>Asteraceae</taxon>
        <taxon>Asteroideae</taxon>
        <taxon>Heliantheae alliance</taxon>
        <taxon>Heliantheae</taxon>
        <taxon>Helianthus</taxon>
    </lineage>
</organism>
<comment type="similarity">
    <text evidence="2">Belongs to the ATPase alpha/beta chains family.</text>
</comment>
<gene>
    <name evidence="17" type="ORF">HannXRQ_Chr13g0412351</name>
    <name evidence="16" type="ORF">HanXRQr2_Chr13g0599801</name>
</gene>
<keyword evidence="5" id="KW-0934">Plastid</keyword>
<protein>
    <recommendedName>
        <fullName evidence="3">H(+)-transporting two-sector ATPase</fullName>
        <ecNumber evidence="3">7.1.2.2</ecNumber>
    </recommendedName>
</protein>
<feature type="domain" description="ATPase F1/V1/A1 complex alpha/beta subunit N-terminal" evidence="15">
    <location>
        <begin position="6"/>
        <end position="68"/>
    </location>
</feature>
<sequence>MVPICVAFPPGKMPNIYNALVVKGRDTVGQPINVTCEVQQLLGNNRVRAVAMSATDGLTRGMDVIDTGAPLSVPVRGATLGRIFNVLGEPIDNLGPVDNSTTFPIHRSAPAFIQLDTKLSIFETGIKVVDLLAPYRLRRNLSNEPHSFVYVRSPLMRRGWGKLEPNSYSDEYERN</sequence>
<dbReference type="GO" id="GO:1902600">
    <property type="term" value="P:proton transmembrane transport"/>
    <property type="evidence" value="ECO:0007669"/>
    <property type="project" value="UniProtKB-KW"/>
</dbReference>
<evidence type="ECO:0000256" key="4">
    <source>
        <dbReference type="ARBA" id="ARBA00022448"/>
    </source>
</evidence>
<dbReference type="EC" id="7.1.2.2" evidence="3"/>
<evidence type="ECO:0000256" key="2">
    <source>
        <dbReference type="ARBA" id="ARBA00008936"/>
    </source>
</evidence>
<evidence type="ECO:0000256" key="13">
    <source>
        <dbReference type="ARBA" id="ARBA00023310"/>
    </source>
</evidence>
<dbReference type="OMA" id="CICIWRS"/>
<keyword evidence="11" id="KW-0472">Membrane</keyword>
<evidence type="ECO:0000313" key="16">
    <source>
        <dbReference type="EMBL" id="KAF5774389.1"/>
    </source>
</evidence>
<dbReference type="InterPro" id="IPR027417">
    <property type="entry name" value="P-loop_NTPase"/>
</dbReference>
<evidence type="ECO:0000313" key="18">
    <source>
        <dbReference type="Proteomes" id="UP000215914"/>
    </source>
</evidence>
<evidence type="ECO:0000313" key="17">
    <source>
        <dbReference type="EMBL" id="OTG02376.1"/>
    </source>
</evidence>
<keyword evidence="10" id="KW-0406">Ion transport</keyword>
<keyword evidence="7" id="KW-0375">Hydrogen ion transport</keyword>
<reference evidence="16 18" key="1">
    <citation type="journal article" date="2017" name="Nature">
        <title>The sunflower genome provides insights into oil metabolism, flowering and Asterid evolution.</title>
        <authorList>
            <person name="Badouin H."/>
            <person name="Gouzy J."/>
            <person name="Grassa C.J."/>
            <person name="Murat F."/>
            <person name="Staton S.E."/>
            <person name="Cottret L."/>
            <person name="Lelandais-Briere C."/>
            <person name="Owens G.L."/>
            <person name="Carrere S."/>
            <person name="Mayjonade B."/>
            <person name="Legrand L."/>
            <person name="Gill N."/>
            <person name="Kane N.C."/>
            <person name="Bowers J.E."/>
            <person name="Hubner S."/>
            <person name="Bellec A."/>
            <person name="Berard A."/>
            <person name="Berges H."/>
            <person name="Blanchet N."/>
            <person name="Boniface M.C."/>
            <person name="Brunel D."/>
            <person name="Catrice O."/>
            <person name="Chaidir N."/>
            <person name="Claudel C."/>
            <person name="Donnadieu C."/>
            <person name="Faraut T."/>
            <person name="Fievet G."/>
            <person name="Helmstetter N."/>
            <person name="King M."/>
            <person name="Knapp S.J."/>
            <person name="Lai Z."/>
            <person name="Le Paslier M.C."/>
            <person name="Lippi Y."/>
            <person name="Lorenzon L."/>
            <person name="Mandel J.R."/>
            <person name="Marage G."/>
            <person name="Marchand G."/>
            <person name="Marquand E."/>
            <person name="Bret-Mestries E."/>
            <person name="Morien E."/>
            <person name="Nambeesan S."/>
            <person name="Nguyen T."/>
            <person name="Pegot-Espagnet P."/>
            <person name="Pouilly N."/>
            <person name="Raftis F."/>
            <person name="Sallet E."/>
            <person name="Schiex T."/>
            <person name="Thomas J."/>
            <person name="Vandecasteele C."/>
            <person name="Vares D."/>
            <person name="Vear F."/>
            <person name="Vautrin S."/>
            <person name="Crespi M."/>
            <person name="Mangin B."/>
            <person name="Burke J.M."/>
            <person name="Salse J."/>
            <person name="Munos S."/>
            <person name="Vincourt P."/>
            <person name="Rieseberg L.H."/>
            <person name="Langlade N.B."/>
        </authorList>
    </citation>
    <scope>NUCLEOTIDE SEQUENCE [LARGE SCALE GENOMIC DNA]</scope>
    <source>
        <strain evidence="18">cv. SF193</strain>
        <tissue evidence="16">Leaves</tissue>
    </source>
</reference>
<dbReference type="AlphaFoldDB" id="A0A251SVU1"/>
<dbReference type="Gramene" id="mRNA:HanXRQr2_Chr13g0599801">
    <property type="protein sequence ID" value="CDS:HanXRQr2_Chr13g0599801.1"/>
    <property type="gene ID" value="HanXRQr2_Chr13g0599801"/>
</dbReference>
<comment type="subcellular location">
    <subcellularLocation>
        <location evidence="1">Membrane</location>
        <topology evidence="1">Peripheral membrane protein</topology>
    </subcellularLocation>
</comment>
<name>A0A251SVU1_HELAN</name>
<comment type="catalytic activity">
    <reaction evidence="14">
        <text>ATP + H2O + 4 H(+)(in) = ADP + phosphate + 5 H(+)(out)</text>
        <dbReference type="Rhea" id="RHEA:57720"/>
        <dbReference type="ChEBI" id="CHEBI:15377"/>
        <dbReference type="ChEBI" id="CHEBI:15378"/>
        <dbReference type="ChEBI" id="CHEBI:30616"/>
        <dbReference type="ChEBI" id="CHEBI:43474"/>
        <dbReference type="ChEBI" id="CHEBI:456216"/>
        <dbReference type="EC" id="7.1.2.2"/>
    </reaction>
</comment>
<keyword evidence="12" id="KW-0139">CF(1)</keyword>
<evidence type="ECO:0000256" key="7">
    <source>
        <dbReference type="ARBA" id="ARBA00022781"/>
    </source>
</evidence>
<keyword evidence="9" id="KW-1278">Translocase</keyword>
<dbReference type="PANTHER" id="PTHR15184:SF76">
    <property type="entry name" value="ATP SYNTHASE SUBUNIT BETA, CHLOROPLASTIC"/>
    <property type="match status" value="1"/>
</dbReference>
<dbReference type="Gene3D" id="2.40.10.170">
    <property type="match status" value="1"/>
</dbReference>
<dbReference type="GO" id="GO:0006754">
    <property type="term" value="P:ATP biosynthetic process"/>
    <property type="evidence" value="ECO:0007669"/>
    <property type="project" value="UniProtKB-KW"/>
</dbReference>
<dbReference type="GO" id="GO:0045259">
    <property type="term" value="C:proton-transporting ATP synthase complex"/>
    <property type="evidence" value="ECO:0007669"/>
    <property type="project" value="UniProtKB-KW"/>
</dbReference>
<dbReference type="FunFam" id="2.40.10.170:FF:000002">
    <property type="entry name" value="ATP synthase subunit beta, chloroplastic"/>
    <property type="match status" value="1"/>
</dbReference>
<evidence type="ECO:0000256" key="1">
    <source>
        <dbReference type="ARBA" id="ARBA00004170"/>
    </source>
</evidence>
<dbReference type="EMBL" id="MNCJ02000328">
    <property type="protein sequence ID" value="KAF5774389.1"/>
    <property type="molecule type" value="Genomic_DNA"/>
</dbReference>
<evidence type="ECO:0000256" key="6">
    <source>
        <dbReference type="ARBA" id="ARBA00022741"/>
    </source>
</evidence>